<evidence type="ECO:0000313" key="4">
    <source>
        <dbReference type="Proteomes" id="UP000324176"/>
    </source>
</evidence>
<proteinExistence type="predicted"/>
<dbReference type="OrthoDB" id="6871209at2"/>
<name>A0A0F7KBE9_9PROT</name>
<dbReference type="EMBL" id="VNHT01000040">
    <property type="protein sequence ID" value="TYP83881.1"/>
    <property type="molecule type" value="Genomic_DNA"/>
</dbReference>
<evidence type="ECO:0000313" key="2">
    <source>
        <dbReference type="EMBL" id="TYP83881.1"/>
    </source>
</evidence>
<reference evidence="3" key="1">
    <citation type="submission" date="2015-05" db="EMBL/GenBank/DDBJ databases">
        <title>Draft genome of Nitrosomonas communis strain Nm2.</title>
        <authorList>
            <person name="Kozlowski J.A."/>
            <person name="Kits K.D."/>
            <person name="Stein L.Y."/>
        </authorList>
    </citation>
    <scope>NUCLEOTIDE SEQUENCE [LARGE SCALE GENOMIC DNA]</scope>
    <source>
        <strain evidence="3">Nm2</strain>
    </source>
</reference>
<keyword evidence="3" id="KW-1185">Reference proteome</keyword>
<dbReference type="PATRIC" id="fig|44574.3.peg.546"/>
<accession>A0A0F7KBE9</accession>
<dbReference type="Proteomes" id="UP000034156">
    <property type="component" value="Chromosome"/>
</dbReference>
<reference evidence="2 4" key="3">
    <citation type="submission" date="2019-07" db="EMBL/GenBank/DDBJ databases">
        <title>Active sludge and wastewater microbial communities from Klosterneuburg, Austria.</title>
        <authorList>
            <person name="Wagner M."/>
        </authorList>
    </citation>
    <scope>NUCLEOTIDE SEQUENCE [LARGE SCALE GENOMIC DNA]</scope>
    <source>
        <strain evidence="2 4">Nm2</strain>
    </source>
</reference>
<protein>
    <submittedName>
        <fullName evidence="2">Phage gp37-like protein</fullName>
    </submittedName>
</protein>
<reference evidence="1 3" key="2">
    <citation type="journal article" date="2016" name="Genome Announc.">
        <title>Genome Sequence of Nitrosomonas communis Strain Nm2, a Mesophilic Ammonia-Oxidizing Bacterium Isolated from Mediterranean Soil.</title>
        <authorList>
            <person name="Kozlowski J.A."/>
            <person name="Kits K.D."/>
            <person name="Stein L.Y."/>
        </authorList>
    </citation>
    <scope>NUCLEOTIDE SEQUENCE [LARGE SCALE GENOMIC DNA]</scope>
    <source>
        <strain evidence="1 3">Nm2</strain>
    </source>
</reference>
<gene>
    <name evidence="1" type="ORF">AAW31_02290</name>
    <name evidence="2" type="ORF">BCL69_10407</name>
</gene>
<evidence type="ECO:0000313" key="3">
    <source>
        <dbReference type="Proteomes" id="UP000034156"/>
    </source>
</evidence>
<dbReference type="EMBL" id="CP011451">
    <property type="protein sequence ID" value="AKH36896.1"/>
    <property type="molecule type" value="Genomic_DNA"/>
</dbReference>
<evidence type="ECO:0000313" key="1">
    <source>
        <dbReference type="EMBL" id="AKH36896.1"/>
    </source>
</evidence>
<dbReference type="Proteomes" id="UP000324176">
    <property type="component" value="Unassembled WGS sequence"/>
</dbReference>
<sequence>MLAELENDLITHIKASSLGAKLRDVAGLPDLTGESLIKRFATDAPAVYVAPAAFQIESRSAKVHFGIACVARNSRGQVASRMGEAIGPVGLYEMLESIANLLNEAQINKSIWKATAVDFMNDELLYKAGLTAGVVQIETRVKQFTL</sequence>
<organism evidence="1 3">
    <name type="scientific">Nitrosomonas communis</name>
    <dbReference type="NCBI Taxonomy" id="44574"/>
    <lineage>
        <taxon>Bacteria</taxon>
        <taxon>Pseudomonadati</taxon>
        <taxon>Pseudomonadota</taxon>
        <taxon>Betaproteobacteria</taxon>
        <taxon>Nitrosomonadales</taxon>
        <taxon>Nitrosomonadaceae</taxon>
        <taxon>Nitrosomonas</taxon>
    </lineage>
</organism>
<dbReference type="InterPro" id="IPR014972">
    <property type="entry name" value="Phage_Mu_Gp37"/>
</dbReference>
<dbReference type="Pfam" id="PF08873">
    <property type="entry name" value="Phage_Mu_Gp37"/>
    <property type="match status" value="1"/>
</dbReference>
<dbReference type="KEGG" id="nco:AAW31_02290"/>
<dbReference type="RefSeq" id="WP_046848995.1">
    <property type="nucleotide sequence ID" value="NZ_CP011451.1"/>
</dbReference>
<dbReference type="AlphaFoldDB" id="A0A0F7KBE9"/>